<dbReference type="GO" id="GO:0006730">
    <property type="term" value="P:one-carbon metabolic process"/>
    <property type="evidence" value="ECO:0007669"/>
    <property type="project" value="UniProtKB-KW"/>
</dbReference>
<evidence type="ECO:0000259" key="8">
    <source>
        <dbReference type="PROSITE" id="PS51330"/>
    </source>
</evidence>
<dbReference type="PROSITE" id="PS00075">
    <property type="entry name" value="DHFR_1"/>
    <property type="match status" value="1"/>
</dbReference>
<dbReference type="PANTHER" id="PTHR48069">
    <property type="entry name" value="DIHYDROFOLATE REDUCTASE"/>
    <property type="match status" value="1"/>
</dbReference>
<dbReference type="PANTHER" id="PTHR48069:SF3">
    <property type="entry name" value="DIHYDROFOLATE REDUCTASE"/>
    <property type="match status" value="1"/>
</dbReference>
<name>A0A7D9D2M3_DEKBR</name>
<organism evidence="10 11">
    <name type="scientific">Dekkera bruxellensis</name>
    <name type="common">Brettanomyces custersii</name>
    <dbReference type="NCBI Taxonomy" id="5007"/>
    <lineage>
        <taxon>Eukaryota</taxon>
        <taxon>Fungi</taxon>
        <taxon>Dikarya</taxon>
        <taxon>Ascomycota</taxon>
        <taxon>Saccharomycotina</taxon>
        <taxon>Pichiomycetes</taxon>
        <taxon>Pichiales</taxon>
        <taxon>Pichiaceae</taxon>
        <taxon>Brettanomyces</taxon>
    </lineage>
</organism>
<dbReference type="InterPro" id="IPR017925">
    <property type="entry name" value="DHFR_CS"/>
</dbReference>
<proteinExistence type="inferred from homology"/>
<evidence type="ECO:0000256" key="4">
    <source>
        <dbReference type="ARBA" id="ARBA00022563"/>
    </source>
</evidence>
<keyword evidence="6" id="KW-0560">Oxidoreductase</keyword>
<dbReference type="UniPathway" id="UPA00077">
    <property type="reaction ID" value="UER00158"/>
</dbReference>
<dbReference type="GO" id="GO:0046655">
    <property type="term" value="P:folic acid metabolic process"/>
    <property type="evidence" value="ECO:0007669"/>
    <property type="project" value="TreeGrafter"/>
</dbReference>
<dbReference type="CDD" id="cd00209">
    <property type="entry name" value="DHFR"/>
    <property type="match status" value="1"/>
</dbReference>
<evidence type="ECO:0000256" key="7">
    <source>
        <dbReference type="RuleBase" id="RU004474"/>
    </source>
</evidence>
<reference evidence="10 11" key="1">
    <citation type="submission" date="2019-07" db="EMBL/GenBank/DDBJ databases">
        <authorList>
            <person name="Friedrich A."/>
            <person name="Schacherer J."/>
        </authorList>
    </citation>
    <scope>NUCLEOTIDE SEQUENCE [LARGE SCALE GENOMIC DNA]</scope>
</reference>
<comment type="pathway">
    <text evidence="1">Cofactor biosynthesis; tetrahydrofolate biosynthesis; 5,6,7,8-tetrahydrofolate from 7,8-dihydrofolate: step 1/1.</text>
</comment>
<reference evidence="9" key="3">
    <citation type="journal article" name="BMC Genomics">
        <title>New genome assemblies reveal patterns of domestication and adaptation across Brettanomyces (Dekkera) species.</title>
        <authorList>
            <person name="Roach M.J."/>
            <person name="Borneman A.R."/>
        </authorList>
    </citation>
    <scope>NUCLEOTIDE SEQUENCE</scope>
    <source>
        <strain evidence="9">UCD 2041</strain>
    </source>
</reference>
<dbReference type="Pfam" id="PF00186">
    <property type="entry name" value="DHFR_1"/>
    <property type="match status" value="1"/>
</dbReference>
<evidence type="ECO:0000313" key="11">
    <source>
        <dbReference type="Proteomes" id="UP000478008"/>
    </source>
</evidence>
<dbReference type="OrthoDB" id="414698at2759"/>
<dbReference type="AlphaFoldDB" id="A0A7D9D2M3"/>
<dbReference type="InterPro" id="IPR012259">
    <property type="entry name" value="DHFR"/>
</dbReference>
<dbReference type="GO" id="GO:0046452">
    <property type="term" value="P:dihydrofolate metabolic process"/>
    <property type="evidence" value="ECO:0007669"/>
    <property type="project" value="TreeGrafter"/>
</dbReference>
<dbReference type="SUPFAM" id="SSF53597">
    <property type="entry name" value="Dihydrofolate reductase-like"/>
    <property type="match status" value="1"/>
</dbReference>
<dbReference type="GO" id="GO:0046654">
    <property type="term" value="P:tetrahydrofolate biosynthetic process"/>
    <property type="evidence" value="ECO:0007669"/>
    <property type="project" value="UniProtKB-UniPathway"/>
</dbReference>
<dbReference type="Proteomes" id="UP000478008">
    <property type="component" value="Unassembled WGS sequence"/>
</dbReference>
<dbReference type="EMBL" id="CP063136">
    <property type="protein sequence ID" value="QOU20586.1"/>
    <property type="molecule type" value="Genomic_DNA"/>
</dbReference>
<dbReference type="EMBL" id="CABFWN010000005">
    <property type="protein sequence ID" value="VUG19592.1"/>
    <property type="molecule type" value="Genomic_DNA"/>
</dbReference>
<dbReference type="PROSITE" id="PS51330">
    <property type="entry name" value="DHFR_2"/>
    <property type="match status" value="1"/>
</dbReference>
<keyword evidence="5" id="KW-0521">NADP</keyword>
<dbReference type="PRINTS" id="PR00070">
    <property type="entry name" value="DHFR"/>
</dbReference>
<evidence type="ECO:0000256" key="2">
    <source>
        <dbReference type="ARBA" id="ARBA00012856"/>
    </source>
</evidence>
<dbReference type="Gene3D" id="3.40.430.10">
    <property type="entry name" value="Dihydrofolate Reductase, subunit A"/>
    <property type="match status" value="1"/>
</dbReference>
<dbReference type="InterPro" id="IPR001796">
    <property type="entry name" value="DHFR_dom"/>
</dbReference>
<reference evidence="9" key="2">
    <citation type="submission" date="2020-10" db="EMBL/GenBank/DDBJ databases">
        <authorList>
            <person name="Palmer J.M."/>
        </authorList>
    </citation>
    <scope>NUCLEOTIDE SEQUENCE</scope>
    <source>
        <strain evidence="9">UCD 2041</strain>
    </source>
</reference>
<dbReference type="GO" id="GO:0004146">
    <property type="term" value="F:dihydrofolate reductase activity"/>
    <property type="evidence" value="ECO:0007669"/>
    <property type="project" value="UniProtKB-EC"/>
</dbReference>
<comment type="similarity">
    <text evidence="7">Belongs to the dihydrofolate reductase family.</text>
</comment>
<evidence type="ECO:0000256" key="1">
    <source>
        <dbReference type="ARBA" id="ARBA00004903"/>
    </source>
</evidence>
<sequence>MQTLRKAPMKVSIIVASLLPEFGIGSKGRLPWHLKKDMKFFKEVTTRTVDQNKKNIVIMGRNTYDSIPKRFRPLKGRLNVILSKNADEYREQLKSELQAHPDTLKIEDSLEKAIEQSKLLHGIEEVFIIGGAQVYNSAMSAQGHIVDRIFLTKISSPVKVSMDTFLKFDAEQWEKRSLDDLEEYLKSKGLGGEFQLSGNKEGEFEYSFLLLENKK</sequence>
<dbReference type="Proteomes" id="UP000663131">
    <property type="component" value="Chromosome 8"/>
</dbReference>
<evidence type="ECO:0000256" key="5">
    <source>
        <dbReference type="ARBA" id="ARBA00022857"/>
    </source>
</evidence>
<evidence type="ECO:0000256" key="6">
    <source>
        <dbReference type="ARBA" id="ARBA00023002"/>
    </source>
</evidence>
<keyword evidence="4" id="KW-0554">One-carbon metabolism</keyword>
<dbReference type="GO" id="GO:0050661">
    <property type="term" value="F:NADP binding"/>
    <property type="evidence" value="ECO:0007669"/>
    <property type="project" value="InterPro"/>
</dbReference>
<dbReference type="InterPro" id="IPR024072">
    <property type="entry name" value="DHFR-like_dom_sf"/>
</dbReference>
<dbReference type="EC" id="1.5.1.3" evidence="2"/>
<dbReference type="GO" id="GO:0005739">
    <property type="term" value="C:mitochondrion"/>
    <property type="evidence" value="ECO:0007669"/>
    <property type="project" value="TreeGrafter"/>
</dbReference>
<protein>
    <recommendedName>
        <fullName evidence="3">Dihydrofolate reductase</fullName>
        <ecNumber evidence="2">1.5.1.3</ecNumber>
    </recommendedName>
</protein>
<evidence type="ECO:0000313" key="10">
    <source>
        <dbReference type="EMBL" id="VUG19592.1"/>
    </source>
</evidence>
<accession>A0A7D9D2M3</accession>
<evidence type="ECO:0000313" key="9">
    <source>
        <dbReference type="EMBL" id="QOU20586.1"/>
    </source>
</evidence>
<keyword evidence="11" id="KW-1185">Reference proteome</keyword>
<evidence type="ECO:0000256" key="3">
    <source>
        <dbReference type="ARBA" id="ARBA00018886"/>
    </source>
</evidence>
<feature type="domain" description="DHFR" evidence="8">
    <location>
        <begin position="10"/>
        <end position="213"/>
    </location>
</feature>
<gene>
    <name evidence="10" type="primary">DFR1</name>
    <name evidence="9" type="ORF">BRETT_000296</name>
    <name evidence="10" type="ORF">DEBR0S5_06766G</name>
</gene>